<comment type="caution">
    <text evidence="1">The sequence shown here is derived from an EMBL/GenBank/DDBJ whole genome shotgun (WGS) entry which is preliminary data.</text>
</comment>
<organism evidence="1">
    <name type="scientific">marine sediment metagenome</name>
    <dbReference type="NCBI Taxonomy" id="412755"/>
    <lineage>
        <taxon>unclassified sequences</taxon>
        <taxon>metagenomes</taxon>
        <taxon>ecological metagenomes</taxon>
    </lineage>
</organism>
<accession>A0A0F9L528</accession>
<sequence>MTSFDDLKQYLGLRSSEITGRTTELLGKKNKTQEVILELERLKSKSFEFDRIVRFRTNTEFMDESEYYIRLKKLFGF</sequence>
<dbReference type="AlphaFoldDB" id="A0A0F9L528"/>
<dbReference type="EMBL" id="LAZR01007869">
    <property type="protein sequence ID" value="KKM82396.1"/>
    <property type="molecule type" value="Genomic_DNA"/>
</dbReference>
<reference evidence="1" key="1">
    <citation type="journal article" date="2015" name="Nature">
        <title>Complex archaea that bridge the gap between prokaryotes and eukaryotes.</title>
        <authorList>
            <person name="Spang A."/>
            <person name="Saw J.H."/>
            <person name="Jorgensen S.L."/>
            <person name="Zaremba-Niedzwiedzka K."/>
            <person name="Martijn J."/>
            <person name="Lind A.E."/>
            <person name="van Eijk R."/>
            <person name="Schleper C."/>
            <person name="Guy L."/>
            <person name="Ettema T.J."/>
        </authorList>
    </citation>
    <scope>NUCLEOTIDE SEQUENCE</scope>
</reference>
<protein>
    <submittedName>
        <fullName evidence="1">Uncharacterized protein</fullName>
    </submittedName>
</protein>
<gene>
    <name evidence="1" type="ORF">LCGC14_1320050</name>
</gene>
<proteinExistence type="predicted"/>
<name>A0A0F9L528_9ZZZZ</name>
<evidence type="ECO:0000313" key="1">
    <source>
        <dbReference type="EMBL" id="KKM82396.1"/>
    </source>
</evidence>